<evidence type="ECO:0000256" key="1">
    <source>
        <dbReference type="SAM" id="MobiDB-lite"/>
    </source>
</evidence>
<evidence type="ECO:0000313" key="3">
    <source>
        <dbReference type="Proteomes" id="UP001206925"/>
    </source>
</evidence>
<evidence type="ECO:0000313" key="2">
    <source>
        <dbReference type="EMBL" id="KAI7732959.1"/>
    </source>
</evidence>
<feature type="non-terminal residue" evidence="2">
    <location>
        <position position="33"/>
    </location>
</feature>
<dbReference type="AlphaFoldDB" id="A0AAD5C151"/>
<dbReference type="Proteomes" id="UP001206925">
    <property type="component" value="Unassembled WGS sequence"/>
</dbReference>
<organism evidence="2 3">
    <name type="scientific">Ambrosia artemisiifolia</name>
    <name type="common">Common ragweed</name>
    <dbReference type="NCBI Taxonomy" id="4212"/>
    <lineage>
        <taxon>Eukaryota</taxon>
        <taxon>Viridiplantae</taxon>
        <taxon>Streptophyta</taxon>
        <taxon>Embryophyta</taxon>
        <taxon>Tracheophyta</taxon>
        <taxon>Spermatophyta</taxon>
        <taxon>Magnoliopsida</taxon>
        <taxon>eudicotyledons</taxon>
        <taxon>Gunneridae</taxon>
        <taxon>Pentapetalae</taxon>
        <taxon>asterids</taxon>
        <taxon>campanulids</taxon>
        <taxon>Asterales</taxon>
        <taxon>Asteraceae</taxon>
        <taxon>Asteroideae</taxon>
        <taxon>Heliantheae alliance</taxon>
        <taxon>Heliantheae</taxon>
        <taxon>Ambrosia</taxon>
    </lineage>
</organism>
<reference evidence="2" key="1">
    <citation type="submission" date="2022-06" db="EMBL/GenBank/DDBJ databases">
        <title>Uncovering the hologenomic basis of an extraordinary plant invasion.</title>
        <authorList>
            <person name="Bieker V.C."/>
            <person name="Martin M.D."/>
            <person name="Gilbert T."/>
            <person name="Hodgins K."/>
            <person name="Battlay P."/>
            <person name="Petersen B."/>
            <person name="Wilson J."/>
        </authorList>
    </citation>
    <scope>NUCLEOTIDE SEQUENCE</scope>
    <source>
        <strain evidence="2">AA19_3_7</strain>
        <tissue evidence="2">Leaf</tissue>
    </source>
</reference>
<name>A0AAD5C151_AMBAR</name>
<proteinExistence type="predicted"/>
<feature type="compositionally biased region" description="Basic and acidic residues" evidence="1">
    <location>
        <begin position="24"/>
        <end position="33"/>
    </location>
</feature>
<sequence>MLNSDSLRKGNENRDSESSVCVEGVERERYERR</sequence>
<feature type="region of interest" description="Disordered" evidence="1">
    <location>
        <begin position="1"/>
        <end position="33"/>
    </location>
</feature>
<keyword evidence="3" id="KW-1185">Reference proteome</keyword>
<accession>A0AAD5C151</accession>
<comment type="caution">
    <text evidence="2">The sequence shown here is derived from an EMBL/GenBank/DDBJ whole genome shotgun (WGS) entry which is preliminary data.</text>
</comment>
<protein>
    <submittedName>
        <fullName evidence="2">Uncharacterized protein</fullName>
    </submittedName>
</protein>
<gene>
    <name evidence="2" type="ORF">M8C21_004245</name>
</gene>
<dbReference type="EMBL" id="JAMZMK010010102">
    <property type="protein sequence ID" value="KAI7732959.1"/>
    <property type="molecule type" value="Genomic_DNA"/>
</dbReference>
<feature type="compositionally biased region" description="Basic and acidic residues" evidence="1">
    <location>
        <begin position="1"/>
        <end position="17"/>
    </location>
</feature>